<reference evidence="4" key="1">
    <citation type="submission" date="2024-04" db="EMBL/GenBank/DDBJ databases">
        <authorList>
            <person name="Shaw F."/>
            <person name="Minotto A."/>
        </authorList>
    </citation>
    <scope>NUCLEOTIDE SEQUENCE [LARGE SCALE GENOMIC DNA]</scope>
</reference>
<name>A0ABP1CSY9_9APHY</name>
<feature type="transmembrane region" description="Helical" evidence="1">
    <location>
        <begin position="184"/>
        <end position="211"/>
    </location>
</feature>
<dbReference type="EMBL" id="OZ037954">
    <property type="protein sequence ID" value="CAL1698806.1"/>
    <property type="molecule type" value="Genomic_DNA"/>
</dbReference>
<sequence>MSQADTGMSDVEFLALVAEKVFEMRIANTFAVAATTLLIFDYLLTLSEEIKCIWKRKFTGVTILFFINRYVTLMYRILMIVQMVSFDNQTESTANAGWYQYLIFICSCASVLRFCEGLVIILEVTAAAFMAIRMYAIWNGDRRVFAVVFILGLVTPAINIYYYTTLSVIALPQPLVGCGEEVDLHTPIAISVFNRVFAIGLDAFILILTWAKTAGIMRSLASVHIRTSLTTMLLRDGTVYFAFLLVLNVANLVAISYNIFGALPALTDVVTSILITRFLLNLRGVYSSNGATTSFDFDKSMSDVRFANASDVVGNLGAPLNSVLDNEEDERYFVAEDPLLAGLPTSTLPTENEVDTVVDDFDDASVIDIKADYDHV</sequence>
<dbReference type="Pfam" id="PF20151">
    <property type="entry name" value="DUF6533"/>
    <property type="match status" value="1"/>
</dbReference>
<keyword evidence="1" id="KW-1133">Transmembrane helix</keyword>
<evidence type="ECO:0000256" key="1">
    <source>
        <dbReference type="SAM" id="Phobius"/>
    </source>
</evidence>
<keyword evidence="4" id="KW-1185">Reference proteome</keyword>
<accession>A0ABP1CSY9</accession>
<organism evidence="3 4">
    <name type="scientific">Somion occarium</name>
    <dbReference type="NCBI Taxonomy" id="3059160"/>
    <lineage>
        <taxon>Eukaryota</taxon>
        <taxon>Fungi</taxon>
        <taxon>Dikarya</taxon>
        <taxon>Basidiomycota</taxon>
        <taxon>Agaricomycotina</taxon>
        <taxon>Agaricomycetes</taxon>
        <taxon>Polyporales</taxon>
        <taxon>Cerrenaceae</taxon>
        <taxon>Somion</taxon>
    </lineage>
</organism>
<dbReference type="Proteomes" id="UP001497453">
    <property type="component" value="Chromosome 11"/>
</dbReference>
<feature type="transmembrane region" description="Helical" evidence="1">
    <location>
        <begin position="144"/>
        <end position="164"/>
    </location>
</feature>
<protein>
    <recommendedName>
        <fullName evidence="2">DUF6533 domain-containing protein</fullName>
    </recommendedName>
</protein>
<feature type="transmembrane region" description="Helical" evidence="1">
    <location>
        <begin position="26"/>
        <end position="46"/>
    </location>
</feature>
<evidence type="ECO:0000313" key="3">
    <source>
        <dbReference type="EMBL" id="CAL1698806.1"/>
    </source>
</evidence>
<evidence type="ECO:0000259" key="2">
    <source>
        <dbReference type="Pfam" id="PF20151"/>
    </source>
</evidence>
<feature type="transmembrane region" description="Helical" evidence="1">
    <location>
        <begin position="101"/>
        <end position="132"/>
    </location>
</feature>
<dbReference type="InterPro" id="IPR045340">
    <property type="entry name" value="DUF6533"/>
</dbReference>
<keyword evidence="1" id="KW-0472">Membrane</keyword>
<evidence type="ECO:0000313" key="4">
    <source>
        <dbReference type="Proteomes" id="UP001497453"/>
    </source>
</evidence>
<proteinExistence type="predicted"/>
<keyword evidence="1" id="KW-0812">Transmembrane</keyword>
<gene>
    <name evidence="3" type="ORF">GFSPODELE1_LOCUS2332</name>
</gene>
<feature type="transmembrane region" description="Helical" evidence="1">
    <location>
        <begin position="232"/>
        <end position="253"/>
    </location>
</feature>
<feature type="domain" description="DUF6533" evidence="2">
    <location>
        <begin position="30"/>
        <end position="74"/>
    </location>
</feature>
<feature type="transmembrane region" description="Helical" evidence="1">
    <location>
        <begin position="58"/>
        <end position="81"/>
    </location>
</feature>